<evidence type="ECO:0000313" key="1">
    <source>
        <dbReference type="EMBL" id="OHT11985.1"/>
    </source>
</evidence>
<dbReference type="RefSeq" id="XP_068365121.1">
    <property type="nucleotide sequence ID" value="XM_068500142.1"/>
</dbReference>
<gene>
    <name evidence="1" type="ORF">TRFO_18368</name>
</gene>
<accession>A0A1J4KL01</accession>
<keyword evidence="2" id="KW-1185">Reference proteome</keyword>
<proteinExistence type="predicted"/>
<organism evidence="1 2">
    <name type="scientific">Tritrichomonas foetus</name>
    <dbReference type="NCBI Taxonomy" id="1144522"/>
    <lineage>
        <taxon>Eukaryota</taxon>
        <taxon>Metamonada</taxon>
        <taxon>Parabasalia</taxon>
        <taxon>Tritrichomonadida</taxon>
        <taxon>Tritrichomonadidae</taxon>
        <taxon>Tritrichomonas</taxon>
    </lineage>
</organism>
<reference evidence="1" key="1">
    <citation type="submission" date="2016-10" db="EMBL/GenBank/DDBJ databases">
        <authorList>
            <person name="Benchimol M."/>
            <person name="Almeida L.G."/>
            <person name="Vasconcelos A.T."/>
            <person name="Perreira-Neves A."/>
            <person name="Rosa I.A."/>
            <person name="Tasca T."/>
            <person name="Bogo M.R."/>
            <person name="de Souza W."/>
        </authorList>
    </citation>
    <scope>NUCLEOTIDE SEQUENCE [LARGE SCALE GENOMIC DNA]</scope>
    <source>
        <strain evidence="1">K</strain>
    </source>
</reference>
<dbReference type="GeneID" id="94834846"/>
<comment type="caution">
    <text evidence="1">The sequence shown here is derived from an EMBL/GenBank/DDBJ whole genome shotgun (WGS) entry which is preliminary data.</text>
</comment>
<evidence type="ECO:0000313" key="2">
    <source>
        <dbReference type="Proteomes" id="UP000179807"/>
    </source>
</evidence>
<evidence type="ECO:0008006" key="3">
    <source>
        <dbReference type="Google" id="ProtNLM"/>
    </source>
</evidence>
<dbReference type="VEuPathDB" id="TrichDB:TRFO_18368"/>
<name>A0A1J4KL01_9EUKA</name>
<dbReference type="Proteomes" id="UP000179807">
    <property type="component" value="Unassembled WGS sequence"/>
</dbReference>
<dbReference type="EMBL" id="MLAK01000574">
    <property type="protein sequence ID" value="OHT11985.1"/>
    <property type="molecule type" value="Genomic_DNA"/>
</dbReference>
<sequence length="281" mass="31939">MEHQEYEPSIITITVADLILKVSIPLLATAGDLLRLARSALGKTIPFLIFDRKVLEPHLSLKFQGVRPGSNVVAYVYRRSPFIARRKAAISHSHSHGQINGFKPQACQINKHLSGEIPKISFNASNQTPMHNSPNVFDDQINIEKFNLFDMPQNCKYQISGEFDEDPEMQAVMSLQLTDEYEKQEAMNKHMESLLNVVLLTNDRILNHLESNPRNISNLMSIFDSKDDDEKNEESQFETVIPQISKHASSDPLPVIFHTSTIPTRMQLAPGSDFQQRGWTW</sequence>
<dbReference type="AlphaFoldDB" id="A0A1J4KL01"/>
<protein>
    <recommendedName>
        <fullName evidence="3">Ubiquitin-like domain-containing protein</fullName>
    </recommendedName>
</protein>